<dbReference type="SMART" id="SM00382">
    <property type="entry name" value="AAA"/>
    <property type="match status" value="2"/>
</dbReference>
<dbReference type="GO" id="GO:0005319">
    <property type="term" value="F:lipid transporter activity"/>
    <property type="evidence" value="ECO:0007669"/>
    <property type="project" value="TreeGrafter"/>
</dbReference>
<keyword evidence="13" id="KW-1185">Reference proteome</keyword>
<dbReference type="Pfam" id="PF23321">
    <property type="entry name" value="R1_ABCA1"/>
    <property type="match status" value="1"/>
</dbReference>
<dbReference type="EMBL" id="MJEQ01002103">
    <property type="protein sequence ID" value="OIT28317.1"/>
    <property type="molecule type" value="Genomic_DNA"/>
</dbReference>
<dbReference type="PROSITE" id="PS00211">
    <property type="entry name" value="ABC_TRANSPORTER_1"/>
    <property type="match status" value="2"/>
</dbReference>
<feature type="transmembrane region" description="Helical" evidence="10">
    <location>
        <begin position="423"/>
        <end position="445"/>
    </location>
</feature>
<organism evidence="12 13">
    <name type="scientific">Nicotiana attenuata</name>
    <name type="common">Coyote tobacco</name>
    <dbReference type="NCBI Taxonomy" id="49451"/>
    <lineage>
        <taxon>Eukaryota</taxon>
        <taxon>Viridiplantae</taxon>
        <taxon>Streptophyta</taxon>
        <taxon>Embryophyta</taxon>
        <taxon>Tracheophyta</taxon>
        <taxon>Spermatophyta</taxon>
        <taxon>Magnoliopsida</taxon>
        <taxon>eudicotyledons</taxon>
        <taxon>Gunneridae</taxon>
        <taxon>Pentapetalae</taxon>
        <taxon>asterids</taxon>
        <taxon>lamiids</taxon>
        <taxon>Solanales</taxon>
        <taxon>Solanaceae</taxon>
        <taxon>Nicotianoideae</taxon>
        <taxon>Nicotianeae</taxon>
        <taxon>Nicotiana</taxon>
    </lineage>
</organism>
<feature type="transmembrane region" description="Helical" evidence="10">
    <location>
        <begin position="465"/>
        <end position="489"/>
    </location>
</feature>
<evidence type="ECO:0000256" key="1">
    <source>
        <dbReference type="ARBA" id="ARBA00004141"/>
    </source>
</evidence>
<dbReference type="Gramene" id="OIT28317">
    <property type="protein sequence ID" value="OIT28317"/>
    <property type="gene ID" value="A4A49_18517"/>
</dbReference>
<dbReference type="GO" id="GO:0140359">
    <property type="term" value="F:ABC-type transporter activity"/>
    <property type="evidence" value="ECO:0007669"/>
    <property type="project" value="InterPro"/>
</dbReference>
<keyword evidence="7" id="KW-0067">ATP-binding</keyword>
<dbReference type="Proteomes" id="UP000187609">
    <property type="component" value="Unassembled WGS sequence"/>
</dbReference>
<dbReference type="InterPro" id="IPR026082">
    <property type="entry name" value="ABCA"/>
</dbReference>
<keyword evidence="4 10" id="KW-0812">Transmembrane</keyword>
<dbReference type="InterPro" id="IPR056264">
    <property type="entry name" value="R2_ABCA1-4-like"/>
</dbReference>
<feature type="transmembrane region" description="Helical" evidence="10">
    <location>
        <begin position="334"/>
        <end position="358"/>
    </location>
</feature>
<proteinExistence type="inferred from homology"/>
<dbReference type="InterPro" id="IPR003593">
    <property type="entry name" value="AAA+_ATPase"/>
</dbReference>
<evidence type="ECO:0000256" key="9">
    <source>
        <dbReference type="ARBA" id="ARBA00023136"/>
    </source>
</evidence>
<dbReference type="InterPro" id="IPR017871">
    <property type="entry name" value="ABC_transporter-like_CS"/>
</dbReference>
<evidence type="ECO:0000256" key="2">
    <source>
        <dbReference type="ARBA" id="ARBA00008526"/>
    </source>
</evidence>
<name>A0A1J6KE12_NICAT</name>
<feature type="domain" description="ABC transporter" evidence="11">
    <location>
        <begin position="714"/>
        <end position="947"/>
    </location>
</feature>
<sequence length="2048" mass="227839">MEKKEKEKEMRNSRRQLKAMLRKNWLLKIRHPFTTCAEILLPTLVMLLLIAVRSKSDIRIHPAQPYIRKGIGMFVEVGKGDTSPPFNQVLERLLAKGEYLAFAPNTTETRMMINILSLKFPLLRLVTRVYEDEEALETYIRSDLYAAYDQTKNLTNPKIKGAVVFHEQGPQSFDYSIRLNHTWAFSGFPDVKNIMDTNGPFLNDLSLGVNTIPILQYGLSGFLTLQQVMDSFIIYAAQETMTNLLRLPSHSLDRDAQLKIPWTQFSPSNIRLAPFPTREYTDNEFQSIVKKVMGVLYLLGFLYPISRLISYSVLEKELKIKEGLYMMGLKDEIFHLSWFITYAIQFALSSAILTLCTMSTLFQYSDKTLVFAYFLSFGLSGITLSFMISTFFTRAKTAVAVGTLSFLGAFFPYYTVNDETVSMIVKVTASFLSPTAFALGSINFADYERAHVGLRWSNMWRESSGVCFLVSLLMMLLDSLLYFAVGLYFDKVLHKENGFCYPIRSLLHKCFGRKKNTSDDYASTSEVKFAVNHDETSGTDFIKDVSGPILEAMSLEMKQQELDGRCIQIRNLRKVYATNRGNCCAVNSLQLTLYENQILALLGHNGAGKSSTISMLVGLVSPTSGDALVLGKNILTDMVLHKENGFCYPIRSLLHKCFGRKKNTSDDYASTSEVKFAVNHDETSGTDFIKDVSGPILEAMSLEMKQQELDGRCIQIRNLRKVYATNRGNCCAVNSLQLTLYENQILALLGHNGAGKSSTISMLVGLVSPTSGDALVLGKNILTDMDEIRKSLGVCPQYDILFPELTVKEHLEIFADVKGVPEDAKEKAVTEMVDEVGLADKLNTVVKALSGGMKRKLSLGIALIGNSKVIILDEPTSGMDPYSMRLTWQLIKRKKKGRIILLTTHSMDEADVLGDRIAIMANGSLKCCGSSIFLKHQYGVGYTLTLVKTAPGASVAADIVYRHVPSATCVSEVAAEVSFKLPLASSSSFESMFREIERYMRRSNPEYETTDYREVDNLGIESYGISVTTLEEVFLRVAGGDFDQAQGLEEKADPTFCDSVDLKVCQTNTSKTFFPSKLCGSYFRVIWLMLTLIGSACSLIWAAVSSVISLVTMQCCCCCILSRSTFWKHSKALLIKRAKSAQRDRKTIVFQLLIPAFFLLLGLLFLKLKPHPDQQPVFFTTSYFNPLLSGGGGGGPIPFELTSPIAKEVSDHVHGGWIQKYRETTYRFPDSAKAMNDAIEAAGSTLGPVLLSMSEYLMSSFNESYQSRYGAIVMDNQTGDGSLGYTVLHNSSCQHSAPTFINLMNSAILRLATHNENMTILTRNHPLPQTASQHQQHHDMDAFSAAVVINIAFSFIPASFAVAIVKEREVKAKHQQLISGVSILSYWASTYIWDFISFLFPSSFALVLFWIFGLEQFIGKDSLIPTILLFLEYGLAMASSTYCLTFFFSEHSMAQNVVLLVQFFTGLILMVLSFIMGLINSTTHLNSLLKNFFRLSPGFCFADGLASLALLRQGMKNGSRDNVLDWNVTGAAILYLAAEAVVFFLLTLGLEFLPQQKRSLYRVHEWWKSLGKSRHAISFGSSEPLLRPPSGDVASELDEDIDVKAERDRVLSGSTDNAVIHLCNLRKIYPGGKSQIPKVAVHSLTFSVQEGECFGFLGTNGAGKTTTLSMLSGEENPSDGTAFIFGKDIRSDPKVARRHIGYCPQFDTLLEFLTVQEHLELYARIKGVPEYELEDVVMQKLLEFDLMKHANKPSFALSGGNKRKLSVAIAMIGDPPIVILDEPSTGMDPIAKRFMWEVISRLSTRRGKTAVILTTHSMNEAQALCTRIGIMVGGRLRCLGSSQHLKTRFGNHLELEVKPVEVSCLDLENLCLLIQEKLFDIRPHSRSILNDIEVCIGGTNSIASEDVSAAEISVSKEMIMAVGQWFGNEERVKALVSATDDSCKIFGDQLSEQLDRDGGLPLPIFCEWWLAKEKFSKIHSFIQSSFPGAAFQGCNGLSVKYQLPCGEGLSLADVFGYIERNRNQLGISEYSVSQSTLESIFNHLAASS</sequence>
<dbReference type="GO" id="GO:0016020">
    <property type="term" value="C:membrane"/>
    <property type="evidence" value="ECO:0007669"/>
    <property type="project" value="UniProtKB-SubCell"/>
</dbReference>
<dbReference type="CDD" id="cd03263">
    <property type="entry name" value="ABC_subfamily_A"/>
    <property type="match status" value="2"/>
</dbReference>
<dbReference type="InterPro" id="IPR003439">
    <property type="entry name" value="ABC_transporter-like_ATP-bd"/>
</dbReference>
<dbReference type="InterPro" id="IPR013525">
    <property type="entry name" value="ABC2_TM"/>
</dbReference>
<protein>
    <submittedName>
        <fullName evidence="12">Abc transporter a family member 1</fullName>
    </submittedName>
</protein>
<feature type="transmembrane region" description="Helical" evidence="10">
    <location>
        <begin position="295"/>
        <end position="314"/>
    </location>
</feature>
<feature type="transmembrane region" description="Helical" evidence="10">
    <location>
        <begin position="1492"/>
        <end position="1511"/>
    </location>
</feature>
<evidence type="ECO:0000313" key="13">
    <source>
        <dbReference type="Proteomes" id="UP000187609"/>
    </source>
</evidence>
<dbReference type="InterPro" id="IPR027417">
    <property type="entry name" value="P-loop_NTPase"/>
</dbReference>
<dbReference type="FunFam" id="3.40.50.300:FF:000904">
    <property type="entry name" value="ABC transporter A family member 1"/>
    <property type="match status" value="1"/>
</dbReference>
<feature type="transmembrane region" description="Helical" evidence="10">
    <location>
        <begin position="1531"/>
        <end position="1553"/>
    </location>
</feature>
<evidence type="ECO:0000256" key="10">
    <source>
        <dbReference type="SAM" id="Phobius"/>
    </source>
</evidence>
<dbReference type="FunFam" id="3.40.50.300:FF:000298">
    <property type="entry name" value="ATP-binding cassette sub-family A member 12"/>
    <property type="match status" value="1"/>
</dbReference>
<feature type="transmembrane region" description="Helical" evidence="10">
    <location>
        <begin position="1430"/>
        <end position="1448"/>
    </location>
</feature>
<comment type="similarity">
    <text evidence="2">Belongs to the ABC transporter superfamily. ABCA family. CPR flippase (TC 3.A.1.211) subfamily.</text>
</comment>
<comment type="subcellular location">
    <subcellularLocation>
        <location evidence="1">Membrane</location>
        <topology evidence="1">Multi-pass membrane protein</topology>
    </subcellularLocation>
</comment>
<dbReference type="GO" id="GO:0005524">
    <property type="term" value="F:ATP binding"/>
    <property type="evidence" value="ECO:0007669"/>
    <property type="project" value="UniProtKB-KW"/>
</dbReference>
<feature type="transmembrane region" description="Helical" evidence="10">
    <location>
        <begin position="1342"/>
        <end position="1365"/>
    </location>
</feature>
<dbReference type="PROSITE" id="PS50893">
    <property type="entry name" value="ABC_TRANSPORTER_2"/>
    <property type="match status" value="2"/>
</dbReference>
<gene>
    <name evidence="12" type="primary">ABCA1</name>
    <name evidence="12" type="ORF">A4A49_18517</name>
</gene>
<feature type="transmembrane region" description="Helical" evidence="10">
    <location>
        <begin position="398"/>
        <end position="416"/>
    </location>
</feature>
<dbReference type="Pfam" id="PF00005">
    <property type="entry name" value="ABC_tran"/>
    <property type="match status" value="3"/>
</dbReference>
<dbReference type="SUPFAM" id="SSF52540">
    <property type="entry name" value="P-loop containing nucleoside triphosphate hydrolases"/>
    <property type="match status" value="3"/>
</dbReference>
<evidence type="ECO:0000256" key="7">
    <source>
        <dbReference type="ARBA" id="ARBA00022840"/>
    </source>
</evidence>
<comment type="caution">
    <text evidence="12">The sequence shown here is derived from an EMBL/GenBank/DDBJ whole genome shotgun (WGS) entry which is preliminary data.</text>
</comment>
<feature type="transmembrane region" description="Helical" evidence="10">
    <location>
        <begin position="1147"/>
        <end position="1166"/>
    </location>
</feature>
<evidence type="ECO:0000256" key="5">
    <source>
        <dbReference type="ARBA" id="ARBA00022737"/>
    </source>
</evidence>
<dbReference type="OMA" id="WKNWIVL"/>
<feature type="domain" description="ABC transporter" evidence="11">
    <location>
        <begin position="1620"/>
        <end position="1858"/>
    </location>
</feature>
<evidence type="ECO:0000256" key="3">
    <source>
        <dbReference type="ARBA" id="ARBA00022448"/>
    </source>
</evidence>
<feature type="transmembrane region" description="Helical" evidence="10">
    <location>
        <begin position="1399"/>
        <end position="1418"/>
    </location>
</feature>
<dbReference type="Pfam" id="PF12698">
    <property type="entry name" value="ABC2_membrane_3"/>
    <property type="match status" value="2"/>
</dbReference>
<feature type="transmembrane region" description="Helical" evidence="10">
    <location>
        <begin position="1081"/>
        <end position="1101"/>
    </location>
</feature>
<reference evidence="12" key="1">
    <citation type="submission" date="2016-11" db="EMBL/GenBank/DDBJ databases">
        <title>The genome of Nicotiana attenuata.</title>
        <authorList>
            <person name="Xu S."/>
            <person name="Brockmoeller T."/>
            <person name="Gaquerel E."/>
            <person name="Navarro A."/>
            <person name="Kuhl H."/>
            <person name="Gase K."/>
            <person name="Ling Z."/>
            <person name="Zhou W."/>
            <person name="Kreitzer C."/>
            <person name="Stanke M."/>
            <person name="Tang H."/>
            <person name="Lyons E."/>
            <person name="Pandey P."/>
            <person name="Pandey S.P."/>
            <person name="Timmermann B."/>
            <person name="Baldwin I.T."/>
        </authorList>
    </citation>
    <scope>NUCLEOTIDE SEQUENCE [LARGE SCALE GENOMIC DNA]</scope>
    <source>
        <strain evidence="12">UT</strain>
    </source>
</reference>
<dbReference type="PANTHER" id="PTHR19229">
    <property type="entry name" value="ATP-BINDING CASSETTE TRANSPORTER SUBFAMILY A ABCA"/>
    <property type="match status" value="1"/>
</dbReference>
<feature type="transmembrane region" description="Helical" evidence="10">
    <location>
        <begin position="1460"/>
        <end position="1480"/>
    </location>
</feature>
<evidence type="ECO:0000256" key="6">
    <source>
        <dbReference type="ARBA" id="ARBA00022741"/>
    </source>
</evidence>
<dbReference type="Gene3D" id="3.40.50.300">
    <property type="entry name" value="P-loop containing nucleotide triphosphate hydrolases"/>
    <property type="match status" value="3"/>
</dbReference>
<dbReference type="PANTHER" id="PTHR19229:SF267">
    <property type="entry name" value="ABC TRANSPORTER A FAMILY MEMBER 1"/>
    <property type="match status" value="1"/>
</dbReference>
<evidence type="ECO:0000256" key="8">
    <source>
        <dbReference type="ARBA" id="ARBA00022989"/>
    </source>
</evidence>
<evidence type="ECO:0000259" key="11">
    <source>
        <dbReference type="PROSITE" id="PS50893"/>
    </source>
</evidence>
<keyword evidence="6" id="KW-0547">Nucleotide-binding</keyword>
<keyword evidence="9 10" id="KW-0472">Membrane</keyword>
<keyword evidence="8 10" id="KW-1133">Transmembrane helix</keyword>
<dbReference type="GO" id="GO:0016887">
    <property type="term" value="F:ATP hydrolysis activity"/>
    <property type="evidence" value="ECO:0007669"/>
    <property type="project" value="InterPro"/>
</dbReference>
<accession>A0A1J6KE12</accession>
<dbReference type="STRING" id="49451.A0A1J6KE12"/>
<evidence type="ECO:0000313" key="12">
    <source>
        <dbReference type="EMBL" id="OIT28317.1"/>
    </source>
</evidence>
<evidence type="ECO:0000256" key="4">
    <source>
        <dbReference type="ARBA" id="ARBA00022692"/>
    </source>
</evidence>
<keyword evidence="5" id="KW-0677">Repeat</keyword>
<keyword evidence="3" id="KW-0813">Transport</keyword>
<feature type="transmembrane region" description="Helical" evidence="10">
    <location>
        <begin position="370"/>
        <end position="392"/>
    </location>
</feature>